<dbReference type="InterPro" id="IPR022813">
    <property type="entry name" value="SecD/SecF_arch_bac"/>
</dbReference>
<evidence type="ECO:0000256" key="8">
    <source>
        <dbReference type="ARBA" id="ARBA00023136"/>
    </source>
</evidence>
<keyword evidence="7 9" id="KW-0811">Translocation</keyword>
<dbReference type="STRING" id="890420.SAMN05216226_11652"/>
<dbReference type="SUPFAM" id="SSF82866">
    <property type="entry name" value="Multidrug efflux transporter AcrB transmembrane domain"/>
    <property type="match status" value="1"/>
</dbReference>
<keyword evidence="4 9" id="KW-0812">Transmembrane</keyword>
<name>A0A1G8YV52_9EURY</name>
<comment type="similarity">
    <text evidence="9">Belongs to the SecD/SecF family. SecD subfamily.</text>
</comment>
<dbReference type="Pfam" id="PF02355">
    <property type="entry name" value="SecD_SecF_C"/>
    <property type="match status" value="1"/>
</dbReference>
<proteinExistence type="inferred from homology"/>
<evidence type="ECO:0000256" key="1">
    <source>
        <dbReference type="ARBA" id="ARBA00004651"/>
    </source>
</evidence>
<comment type="subcellular location">
    <subcellularLocation>
        <location evidence="1 9">Cell membrane</location>
        <topology evidence="1 9">Multi-pass membrane protein</topology>
    </subcellularLocation>
</comment>
<dbReference type="OrthoDB" id="146638at2157"/>
<dbReference type="InterPro" id="IPR024912">
    <property type="entry name" value="SecD_arc"/>
</dbReference>
<reference evidence="11 12" key="1">
    <citation type="submission" date="2016-10" db="EMBL/GenBank/DDBJ databases">
        <authorList>
            <person name="de Groot N.N."/>
        </authorList>
    </citation>
    <scope>NUCLEOTIDE SEQUENCE [LARGE SCALE GENOMIC DNA]</scope>
    <source>
        <strain evidence="11 12">IBRC-M10015</strain>
    </source>
</reference>
<evidence type="ECO:0000259" key="10">
    <source>
        <dbReference type="Pfam" id="PF02355"/>
    </source>
</evidence>
<dbReference type="AlphaFoldDB" id="A0A1G8YV52"/>
<dbReference type="InterPro" id="IPR048634">
    <property type="entry name" value="SecD_SecF_C"/>
</dbReference>
<feature type="transmembrane region" description="Helical" evidence="9">
    <location>
        <begin position="470"/>
        <end position="492"/>
    </location>
</feature>
<dbReference type="Proteomes" id="UP000198856">
    <property type="component" value="Unassembled WGS sequence"/>
</dbReference>
<accession>A0A1G8YV52</accession>
<gene>
    <name evidence="9" type="primary">secD</name>
    <name evidence="11" type="ORF">SAMN05216226_11652</name>
</gene>
<evidence type="ECO:0000313" key="11">
    <source>
        <dbReference type="EMBL" id="SDK06663.1"/>
    </source>
</evidence>
<protein>
    <recommendedName>
        <fullName evidence="9">Protein-export membrane protein SecD</fullName>
    </recommendedName>
</protein>
<dbReference type="EMBL" id="FNFC01000016">
    <property type="protein sequence ID" value="SDK06663.1"/>
    <property type="molecule type" value="Genomic_DNA"/>
</dbReference>
<dbReference type="PANTHER" id="PTHR30081">
    <property type="entry name" value="PROTEIN-EXPORT MEMBRANE PROTEIN SEC"/>
    <property type="match status" value="1"/>
</dbReference>
<dbReference type="PANTHER" id="PTHR30081:SF1">
    <property type="entry name" value="PROTEIN TRANSLOCASE SUBUNIT SECD"/>
    <property type="match status" value="1"/>
</dbReference>
<keyword evidence="5 9" id="KW-0653">Protein transport</keyword>
<keyword evidence="12" id="KW-1185">Reference proteome</keyword>
<evidence type="ECO:0000256" key="5">
    <source>
        <dbReference type="ARBA" id="ARBA00022927"/>
    </source>
</evidence>
<feature type="domain" description="Protein export membrane protein SecD/SecF C-terminal" evidence="10">
    <location>
        <begin position="352"/>
        <end position="511"/>
    </location>
</feature>
<sequence>MIDVRDNWRVLLLLGLCVLAALALFGPLGADSGDTGLNESEQQVSDPTNLQYGLELSGGTRIRGLLEGLIAEDMNTGGEDPSTVARDLASELETDGINVTVRQRGPDRADIELFDRSITASEFADGLSAIGIDATTDDIEDGTTSETRSEAVDTISERIDRTGLGGSSVTTVSSATGEDFIVVEVPGEDRETVEELIGDPGRVQVIAGYPVRTDNGTELQTEEVLTGEDFTNISPAERPGNRNPFPRVPVALTDQAGQRYANLMQEAGFTGEGIGVCDFNATAHDGPREGQWCLYTVVDGEYVYGASMSDGLAEDINAGDFRTNPSFVLQTQSFEEAQQLEVNLRAGALPTNLTIESSSFISPSLAQKFKPLALITGIAAWISVALVVYVWYRDVRVAVPMFLTASSEVFLLLGFAASFGMALDLSHIAGLIAVIGTGLDDLIIMADEILQRKEKVQTGRVFQSRFRKAFWVIGMAAATTIIAMSPLAVLSLGDLQGFAIITIIGVLIGVFITRPAYGDVLRTLMLDDVDRS</sequence>
<keyword evidence="8 9" id="KW-0472">Membrane</keyword>
<comment type="subunit">
    <text evidence="9">Part of the protein translocation apparatus. Forms a complex with SecF.</text>
</comment>
<dbReference type="GO" id="GO:0065002">
    <property type="term" value="P:intracellular protein transmembrane transport"/>
    <property type="evidence" value="ECO:0007669"/>
    <property type="project" value="UniProtKB-UniRule"/>
</dbReference>
<evidence type="ECO:0000313" key="12">
    <source>
        <dbReference type="Proteomes" id="UP000198856"/>
    </source>
</evidence>
<feature type="transmembrane region" description="Helical" evidence="9">
    <location>
        <begin position="428"/>
        <end position="450"/>
    </location>
</feature>
<dbReference type="GO" id="GO:0005886">
    <property type="term" value="C:plasma membrane"/>
    <property type="evidence" value="ECO:0007669"/>
    <property type="project" value="UniProtKB-SubCell"/>
</dbReference>
<keyword evidence="6 9" id="KW-1133">Transmembrane helix</keyword>
<organism evidence="11 12">
    <name type="scientific">Halovenus aranensis</name>
    <dbReference type="NCBI Taxonomy" id="890420"/>
    <lineage>
        <taxon>Archaea</taxon>
        <taxon>Methanobacteriati</taxon>
        <taxon>Methanobacteriota</taxon>
        <taxon>Stenosarchaea group</taxon>
        <taxon>Halobacteria</taxon>
        <taxon>Halobacteriales</taxon>
        <taxon>Haloarculaceae</taxon>
        <taxon>Halovenus</taxon>
    </lineage>
</organism>
<dbReference type="Gene3D" id="1.20.1640.10">
    <property type="entry name" value="Multidrug efflux transporter AcrB transmembrane domain"/>
    <property type="match status" value="1"/>
</dbReference>
<keyword evidence="2 9" id="KW-0813">Transport</keyword>
<evidence type="ECO:0000256" key="2">
    <source>
        <dbReference type="ARBA" id="ARBA00022448"/>
    </source>
</evidence>
<comment type="function">
    <text evidence="9">Involved in protein export.</text>
</comment>
<dbReference type="HAMAP" id="MF_01463_A">
    <property type="entry name" value="SecD_A"/>
    <property type="match status" value="1"/>
</dbReference>
<evidence type="ECO:0000256" key="4">
    <source>
        <dbReference type="ARBA" id="ARBA00022692"/>
    </source>
</evidence>
<comment type="caution">
    <text evidence="9">Lacks conserved residue(s) required for the propagation of feature annotation.</text>
</comment>
<keyword evidence="3 9" id="KW-1003">Cell membrane</keyword>
<evidence type="ECO:0000256" key="6">
    <source>
        <dbReference type="ARBA" id="ARBA00022989"/>
    </source>
</evidence>
<evidence type="ECO:0000256" key="7">
    <source>
        <dbReference type="ARBA" id="ARBA00023010"/>
    </source>
</evidence>
<evidence type="ECO:0000256" key="3">
    <source>
        <dbReference type="ARBA" id="ARBA00022475"/>
    </source>
</evidence>
<feature type="transmembrane region" description="Helical" evidence="9">
    <location>
        <begin position="372"/>
        <end position="392"/>
    </location>
</feature>
<feature type="transmembrane region" description="Helical" evidence="9">
    <location>
        <begin position="498"/>
        <end position="517"/>
    </location>
</feature>
<dbReference type="Gene3D" id="3.30.70.3220">
    <property type="match status" value="1"/>
</dbReference>
<feature type="transmembrane region" description="Helical" evidence="9">
    <location>
        <begin position="399"/>
        <end position="422"/>
    </location>
</feature>
<dbReference type="GO" id="GO:0006605">
    <property type="term" value="P:protein targeting"/>
    <property type="evidence" value="ECO:0007669"/>
    <property type="project" value="UniProtKB-UniRule"/>
</dbReference>
<dbReference type="RefSeq" id="WP_092704334.1">
    <property type="nucleotide sequence ID" value="NZ_FNFC01000016.1"/>
</dbReference>
<evidence type="ECO:0000256" key="9">
    <source>
        <dbReference type="HAMAP-Rule" id="MF_01463"/>
    </source>
</evidence>